<dbReference type="PANTHER" id="PTHR10917">
    <property type="entry name" value="DNA-DIRECTED RNA POLYMERASES I, II, AND III SUBUNIT RPABC3"/>
    <property type="match status" value="1"/>
</dbReference>
<evidence type="ECO:0000256" key="3">
    <source>
        <dbReference type="ARBA" id="ARBA00023242"/>
    </source>
</evidence>
<reference evidence="5" key="2">
    <citation type="submission" date="2021-08" db="EMBL/GenBank/DDBJ databases">
        <authorList>
            <person name="Eriksson T."/>
        </authorList>
    </citation>
    <scope>NUCLEOTIDE SEQUENCE</scope>
    <source>
        <strain evidence="5">Stoneville</strain>
        <tissue evidence="5">Whole head</tissue>
    </source>
</reference>
<reference evidence="5" key="1">
    <citation type="journal article" date="2020" name="J Insects Food Feed">
        <title>The yellow mealworm (Tenebrio molitor) genome: a resource for the emerging insects as food and feed industry.</title>
        <authorList>
            <person name="Eriksson T."/>
            <person name="Andere A."/>
            <person name="Kelstrup H."/>
            <person name="Emery V."/>
            <person name="Picard C."/>
        </authorList>
    </citation>
    <scope>NUCLEOTIDE SEQUENCE</scope>
    <source>
        <strain evidence="5">Stoneville</strain>
        <tissue evidence="5">Whole head</tissue>
    </source>
</reference>
<dbReference type="GO" id="GO:0005665">
    <property type="term" value="C:RNA polymerase II, core complex"/>
    <property type="evidence" value="ECO:0007669"/>
    <property type="project" value="TreeGrafter"/>
</dbReference>
<gene>
    <name evidence="5" type="ORF">GEV33_011646</name>
</gene>
<organism evidence="5 6">
    <name type="scientific">Tenebrio molitor</name>
    <name type="common">Yellow mealworm beetle</name>
    <dbReference type="NCBI Taxonomy" id="7067"/>
    <lineage>
        <taxon>Eukaryota</taxon>
        <taxon>Metazoa</taxon>
        <taxon>Ecdysozoa</taxon>
        <taxon>Arthropoda</taxon>
        <taxon>Hexapoda</taxon>
        <taxon>Insecta</taxon>
        <taxon>Pterygota</taxon>
        <taxon>Neoptera</taxon>
        <taxon>Endopterygota</taxon>
        <taxon>Coleoptera</taxon>
        <taxon>Polyphaga</taxon>
        <taxon>Cucujiformia</taxon>
        <taxon>Tenebrionidae</taxon>
        <taxon>Tenebrio</taxon>
    </lineage>
</organism>
<evidence type="ECO:0000256" key="4">
    <source>
        <dbReference type="ARBA" id="ARBA00044496"/>
    </source>
</evidence>
<proteinExistence type="inferred from homology"/>
<comment type="subcellular location">
    <subcellularLocation>
        <location evidence="1">Nucleus</location>
    </subcellularLocation>
</comment>
<dbReference type="Proteomes" id="UP000719412">
    <property type="component" value="Unassembled WGS sequence"/>
</dbReference>
<dbReference type="GO" id="GO:0005666">
    <property type="term" value="C:RNA polymerase III complex"/>
    <property type="evidence" value="ECO:0007669"/>
    <property type="project" value="TreeGrafter"/>
</dbReference>
<dbReference type="GO" id="GO:0006351">
    <property type="term" value="P:DNA-templated transcription"/>
    <property type="evidence" value="ECO:0007669"/>
    <property type="project" value="InterPro"/>
</dbReference>
<dbReference type="InterPro" id="IPR005570">
    <property type="entry name" value="RPABC3"/>
</dbReference>
<dbReference type="SUPFAM" id="SSF50249">
    <property type="entry name" value="Nucleic acid-binding proteins"/>
    <property type="match status" value="1"/>
</dbReference>
<evidence type="ECO:0000313" key="6">
    <source>
        <dbReference type="Proteomes" id="UP000719412"/>
    </source>
</evidence>
<evidence type="ECO:0000256" key="1">
    <source>
        <dbReference type="ARBA" id="ARBA00004123"/>
    </source>
</evidence>
<dbReference type="AlphaFoldDB" id="A0A8J6L7W5"/>
<keyword evidence="3" id="KW-0539">Nucleus</keyword>
<comment type="caution">
    <text evidence="5">The sequence shown here is derived from an EMBL/GenBank/DDBJ whole genome shotgun (WGS) entry which is preliminary data.</text>
</comment>
<comment type="similarity">
    <text evidence="2">Belongs to the eukaryotic RPB8 RNA polymerase subunit family.</text>
</comment>
<name>A0A8J6L7W5_TENMO</name>
<dbReference type="Pfam" id="PF03870">
    <property type="entry name" value="RNA_pol_Rpb8"/>
    <property type="match status" value="1"/>
</dbReference>
<accession>A0A8J6L7W5</accession>
<sequence length="418" mass="45490">MCPYTQTHARHRSSEKLALGADPKPVRMAGALALPSFGCRRPNGYADRHRERKGAANSRIKDGDATLWRGFPLREWETRSGAIDPTSVLLEDDAFSQTATVAVAFSSDQGRRTAAADDAVASWGGPESDFSNWFDVVSAVLGNDGVDGRPTTNKYSLWVRLRNGVRGNVPDVTAKARTCRFFLAKALTFKAVAFANTNSSFIEQVDLINGGMFNQVRSEAHFALKAPACGNSPSANGGATGDKFRLVLATTLREDGYPDSGDWNPQGLETEGSRADSFEYVMSGKVYRIEGDEAAMEPSSRLWGGAGDHPVLTLNSSSEHSWWYLSFFPSPAPGVAAFDVPVHVPTITSPLIDHYRRRIENRADRVADHSFQLEWRVAGLKLSLEIDHGDVSSRTPSPLPPGRMQDVTFIAAAAEKGE</sequence>
<evidence type="ECO:0000256" key="2">
    <source>
        <dbReference type="ARBA" id="ARBA00008912"/>
    </source>
</evidence>
<dbReference type="InterPro" id="IPR012340">
    <property type="entry name" value="NA-bd_OB-fold"/>
</dbReference>
<keyword evidence="6" id="KW-1185">Reference proteome</keyword>
<evidence type="ECO:0000313" key="5">
    <source>
        <dbReference type="EMBL" id="KAH0811145.1"/>
    </source>
</evidence>
<dbReference type="Gene3D" id="2.40.50.140">
    <property type="entry name" value="Nucleic acid-binding proteins"/>
    <property type="match status" value="1"/>
</dbReference>
<dbReference type="EMBL" id="JABDTM020027010">
    <property type="protein sequence ID" value="KAH0811145.1"/>
    <property type="molecule type" value="Genomic_DNA"/>
</dbReference>
<dbReference type="PANTHER" id="PTHR10917:SF0">
    <property type="entry name" value="DNA-DIRECTED RNA POLYMERASES I, II, AND III SUBUNIT RPABC3"/>
    <property type="match status" value="1"/>
</dbReference>
<dbReference type="GO" id="GO:0005736">
    <property type="term" value="C:RNA polymerase I complex"/>
    <property type="evidence" value="ECO:0007669"/>
    <property type="project" value="TreeGrafter"/>
</dbReference>
<dbReference type="GO" id="GO:0003899">
    <property type="term" value="F:DNA-directed RNA polymerase activity"/>
    <property type="evidence" value="ECO:0007669"/>
    <property type="project" value="InterPro"/>
</dbReference>
<comment type="function">
    <text evidence="4">DNA-dependent RNA polymerase catalyzes the transcription of DNA into RNA using the four ribonucleoside triphosphates as substrates. Common component of RNA polymerases I, II and III which synthesize ribosomal RNA precursors, mRNA precursors and many functional non-coding RNAs, and small RNAs, such as 5S rRNA and tRNAs, respectively.</text>
</comment>
<protein>
    <submittedName>
        <fullName evidence="5">Uncharacterized protein</fullName>
    </submittedName>
</protein>